<name>A0A133ZDI7_9FIRM</name>
<proteinExistence type="inferred from homology"/>
<evidence type="ECO:0000313" key="22">
    <source>
        <dbReference type="Proteomes" id="UP000070394"/>
    </source>
</evidence>
<dbReference type="EC" id="4.2.3.4" evidence="7 18"/>
<evidence type="ECO:0000256" key="3">
    <source>
        <dbReference type="ARBA" id="ARBA00001947"/>
    </source>
</evidence>
<dbReference type="CDD" id="cd08195">
    <property type="entry name" value="DHQS"/>
    <property type="match status" value="1"/>
</dbReference>
<keyword evidence="15 18" id="KW-0057">Aromatic amino acid biosynthesis</keyword>
<dbReference type="InterPro" id="IPR050071">
    <property type="entry name" value="Dehydroquinate_synthase"/>
</dbReference>
<evidence type="ECO:0000256" key="2">
    <source>
        <dbReference type="ARBA" id="ARBA00001911"/>
    </source>
</evidence>
<evidence type="ECO:0000259" key="19">
    <source>
        <dbReference type="Pfam" id="PF01761"/>
    </source>
</evidence>
<dbReference type="GO" id="GO:0003856">
    <property type="term" value="F:3-dehydroquinate synthase activity"/>
    <property type="evidence" value="ECO:0007669"/>
    <property type="project" value="UniProtKB-UniRule"/>
</dbReference>
<sequence>MYIDRLEVNFENKPCYDIVISDDFSNLRDELVKLDIEKKKICIVSDTNVAPLYLEAVKKELEGLNVFVHIFDAGERNKHLGTVSEIYDTLIYNKFDRKDILLALGGGVVGDICGFVAATYLRGIDFVQIPTTLLSQVDSSIGGKTGVDFKHYKNMVGAFYMPKLVYVNINTLNTLPKIEFTSGMGEVIKHGLIFDKDYYYWLFDNSEKILAGDPKALAHMVLVSQKIKKQVVENDPYEKGQRAILNFGHTLGHAIEREKEFVLSHGQCVGLGMLAAFDICIKKNKLTEGDRDFLKNLMEVYSFDTDTNMDMEKVFEATFNDKKMEAGKIKFILLDGIGRAFIDREVSKIDMLEALNSICKRV</sequence>
<protein>
    <recommendedName>
        <fullName evidence="8 18">3-dehydroquinate synthase</fullName>
        <shortName evidence="18">DHQS</shortName>
        <ecNumber evidence="7 18">4.2.3.4</ecNumber>
    </recommendedName>
</protein>
<dbReference type="UniPathway" id="UPA00053">
    <property type="reaction ID" value="UER00085"/>
</dbReference>
<feature type="binding site" evidence="18">
    <location>
        <position position="144"/>
    </location>
    <ligand>
        <name>NAD(+)</name>
        <dbReference type="ChEBI" id="CHEBI:57540"/>
    </ligand>
</feature>
<evidence type="ECO:0000259" key="20">
    <source>
        <dbReference type="Pfam" id="PF24621"/>
    </source>
</evidence>
<comment type="similarity">
    <text evidence="6 18">Belongs to the sugar phosphate cyclases superfamily. Dehydroquinate synthase family.</text>
</comment>
<evidence type="ECO:0000256" key="5">
    <source>
        <dbReference type="ARBA" id="ARBA00004661"/>
    </source>
</evidence>
<evidence type="ECO:0000256" key="17">
    <source>
        <dbReference type="ARBA" id="ARBA00023285"/>
    </source>
</evidence>
<feature type="domain" description="3-dehydroquinate synthase C-terminal" evidence="20">
    <location>
        <begin position="183"/>
        <end position="324"/>
    </location>
</feature>
<dbReference type="GO" id="GO:0005737">
    <property type="term" value="C:cytoplasm"/>
    <property type="evidence" value="ECO:0007669"/>
    <property type="project" value="UniProtKB-SubCell"/>
</dbReference>
<dbReference type="Pfam" id="PF01761">
    <property type="entry name" value="DHQ_synthase"/>
    <property type="match status" value="1"/>
</dbReference>
<comment type="cofactor">
    <cofactor evidence="3">
        <name>Zn(2+)</name>
        <dbReference type="ChEBI" id="CHEBI:29105"/>
    </cofactor>
</comment>
<dbReference type="Gene3D" id="3.40.50.1970">
    <property type="match status" value="1"/>
</dbReference>
<organism evidence="21 22">
    <name type="scientific">Lachnoanaerobaculum saburreum</name>
    <dbReference type="NCBI Taxonomy" id="467210"/>
    <lineage>
        <taxon>Bacteria</taxon>
        <taxon>Bacillati</taxon>
        <taxon>Bacillota</taxon>
        <taxon>Clostridia</taxon>
        <taxon>Lachnospirales</taxon>
        <taxon>Lachnospiraceae</taxon>
        <taxon>Lachnoanaerobaculum</taxon>
    </lineage>
</organism>
<reference evidence="22" key="1">
    <citation type="submission" date="2016-01" db="EMBL/GenBank/DDBJ databases">
        <authorList>
            <person name="Mitreva M."/>
            <person name="Pepin K.H."/>
            <person name="Mihindukulasuriya K.A."/>
            <person name="Fulton R."/>
            <person name="Fronick C."/>
            <person name="O'Laughlin M."/>
            <person name="Miner T."/>
            <person name="Herter B."/>
            <person name="Rosa B.A."/>
            <person name="Cordes M."/>
            <person name="Tomlinson C."/>
            <person name="Wollam A."/>
            <person name="Palsikar V.B."/>
            <person name="Mardis E.R."/>
            <person name="Wilson R.K."/>
        </authorList>
    </citation>
    <scope>NUCLEOTIDE SEQUENCE [LARGE SCALE GENOMIC DNA]</scope>
    <source>
        <strain evidence="22">DNF00896</strain>
    </source>
</reference>
<comment type="function">
    <text evidence="18">Catalyzes the conversion of 3-deoxy-D-arabino-heptulosonate 7-phosphate (DAHP) to dehydroquinate (DHQ).</text>
</comment>
<dbReference type="GO" id="GO:0046872">
    <property type="term" value="F:metal ion binding"/>
    <property type="evidence" value="ECO:0007669"/>
    <property type="project" value="UniProtKB-KW"/>
</dbReference>
<dbReference type="FunFam" id="3.40.50.1970:FF:000007">
    <property type="entry name" value="Pentafunctional AROM polypeptide"/>
    <property type="match status" value="1"/>
</dbReference>
<evidence type="ECO:0000256" key="18">
    <source>
        <dbReference type="HAMAP-Rule" id="MF_00110"/>
    </source>
</evidence>
<accession>A0A133ZDI7</accession>
<keyword evidence="12 18" id="KW-0547">Nucleotide-binding</keyword>
<comment type="subcellular location">
    <subcellularLocation>
        <location evidence="4 18">Cytoplasm</location>
    </subcellularLocation>
</comment>
<evidence type="ECO:0000256" key="9">
    <source>
        <dbReference type="ARBA" id="ARBA00022490"/>
    </source>
</evidence>
<evidence type="ECO:0000256" key="10">
    <source>
        <dbReference type="ARBA" id="ARBA00022605"/>
    </source>
</evidence>
<dbReference type="GO" id="GO:0009073">
    <property type="term" value="P:aromatic amino acid family biosynthetic process"/>
    <property type="evidence" value="ECO:0007669"/>
    <property type="project" value="UniProtKB-KW"/>
</dbReference>
<feature type="binding site" evidence="18">
    <location>
        <begin position="107"/>
        <end position="111"/>
    </location>
    <ligand>
        <name>NAD(+)</name>
        <dbReference type="ChEBI" id="CHEBI:57540"/>
    </ligand>
</feature>
<comment type="cofactor">
    <cofactor evidence="18">
        <name>Co(2+)</name>
        <dbReference type="ChEBI" id="CHEBI:48828"/>
    </cofactor>
    <cofactor evidence="18">
        <name>Zn(2+)</name>
        <dbReference type="ChEBI" id="CHEBI:29105"/>
    </cofactor>
    <text evidence="18">Binds 1 divalent metal cation per subunit. Can use either Co(2+) or Zn(2+).</text>
</comment>
<feature type="binding site" evidence="18">
    <location>
        <position position="186"/>
    </location>
    <ligand>
        <name>Zn(2+)</name>
        <dbReference type="ChEBI" id="CHEBI:29105"/>
    </ligand>
</feature>
<keyword evidence="13 18" id="KW-0862">Zinc</keyword>
<dbReference type="InterPro" id="IPR016037">
    <property type="entry name" value="DHQ_synth_AroB"/>
</dbReference>
<dbReference type="SUPFAM" id="SSF56796">
    <property type="entry name" value="Dehydroquinate synthase-like"/>
    <property type="match status" value="1"/>
</dbReference>
<feature type="binding site" evidence="18">
    <location>
        <begin position="131"/>
        <end position="132"/>
    </location>
    <ligand>
        <name>NAD(+)</name>
        <dbReference type="ChEBI" id="CHEBI:57540"/>
    </ligand>
</feature>
<dbReference type="RefSeq" id="WP_060932129.1">
    <property type="nucleotide sequence ID" value="NZ_KQ959848.1"/>
</dbReference>
<evidence type="ECO:0000256" key="12">
    <source>
        <dbReference type="ARBA" id="ARBA00022741"/>
    </source>
</evidence>
<comment type="cofactor">
    <cofactor evidence="2 18">
        <name>NAD(+)</name>
        <dbReference type="ChEBI" id="CHEBI:57540"/>
    </cofactor>
</comment>
<keyword evidence="14 18" id="KW-0520">NAD</keyword>
<dbReference type="EMBL" id="LSDA01000140">
    <property type="protein sequence ID" value="KXB53512.1"/>
    <property type="molecule type" value="Genomic_DNA"/>
</dbReference>
<dbReference type="PANTHER" id="PTHR43622">
    <property type="entry name" value="3-DEHYDROQUINATE SYNTHASE"/>
    <property type="match status" value="1"/>
</dbReference>
<evidence type="ECO:0000313" key="21">
    <source>
        <dbReference type="EMBL" id="KXB53512.1"/>
    </source>
</evidence>
<dbReference type="PIRSF" id="PIRSF001455">
    <property type="entry name" value="DHQ_synth"/>
    <property type="match status" value="1"/>
</dbReference>
<dbReference type="STRING" id="467210.HMPREF1866_02584"/>
<dbReference type="PANTHER" id="PTHR43622:SF7">
    <property type="entry name" value="3-DEHYDROQUINATE SYNTHASE, CHLOROPLASTIC"/>
    <property type="match status" value="1"/>
</dbReference>
<feature type="binding site" evidence="18">
    <location>
        <position position="265"/>
    </location>
    <ligand>
        <name>Zn(2+)</name>
        <dbReference type="ChEBI" id="CHEBI:29105"/>
    </ligand>
</feature>
<evidence type="ECO:0000256" key="8">
    <source>
        <dbReference type="ARBA" id="ARBA00017684"/>
    </source>
</evidence>
<dbReference type="GO" id="GO:0008652">
    <property type="term" value="P:amino acid biosynthetic process"/>
    <property type="evidence" value="ECO:0007669"/>
    <property type="project" value="UniProtKB-KW"/>
</dbReference>
<dbReference type="InterPro" id="IPR030963">
    <property type="entry name" value="DHQ_synth_fam"/>
</dbReference>
<evidence type="ECO:0000256" key="4">
    <source>
        <dbReference type="ARBA" id="ARBA00004496"/>
    </source>
</evidence>
<evidence type="ECO:0000256" key="6">
    <source>
        <dbReference type="ARBA" id="ARBA00005412"/>
    </source>
</evidence>
<evidence type="ECO:0000256" key="16">
    <source>
        <dbReference type="ARBA" id="ARBA00023239"/>
    </source>
</evidence>
<dbReference type="Pfam" id="PF24621">
    <property type="entry name" value="DHQS_C"/>
    <property type="match status" value="1"/>
</dbReference>
<feature type="binding site" evidence="18">
    <location>
        <position position="249"/>
    </location>
    <ligand>
        <name>Zn(2+)</name>
        <dbReference type="ChEBI" id="CHEBI:29105"/>
    </ligand>
</feature>
<dbReference type="Gene3D" id="1.20.1090.10">
    <property type="entry name" value="Dehydroquinate synthase-like - alpha domain"/>
    <property type="match status" value="1"/>
</dbReference>
<keyword evidence="10 18" id="KW-0028">Amino-acid biosynthesis</keyword>
<comment type="caution">
    <text evidence="21">The sequence shown here is derived from an EMBL/GenBank/DDBJ whole genome shotgun (WGS) entry which is preliminary data.</text>
</comment>
<keyword evidence="11 18" id="KW-0479">Metal-binding</keyword>
<comment type="pathway">
    <text evidence="5 18">Metabolic intermediate biosynthesis; chorismate biosynthesis; chorismate from D-erythrose 4-phosphate and phosphoenolpyruvate: step 2/7.</text>
</comment>
<keyword evidence="17 18" id="KW-0170">Cobalt</keyword>
<evidence type="ECO:0000256" key="11">
    <source>
        <dbReference type="ARBA" id="ARBA00022723"/>
    </source>
</evidence>
<evidence type="ECO:0000256" key="1">
    <source>
        <dbReference type="ARBA" id="ARBA00001393"/>
    </source>
</evidence>
<dbReference type="InterPro" id="IPR056179">
    <property type="entry name" value="DHQS_C"/>
</dbReference>
<feature type="binding site" evidence="18">
    <location>
        <begin position="171"/>
        <end position="174"/>
    </location>
    <ligand>
        <name>NAD(+)</name>
        <dbReference type="ChEBI" id="CHEBI:57540"/>
    </ligand>
</feature>
<evidence type="ECO:0000256" key="15">
    <source>
        <dbReference type="ARBA" id="ARBA00023141"/>
    </source>
</evidence>
<dbReference type="HAMAP" id="MF_00110">
    <property type="entry name" value="DHQ_synthase"/>
    <property type="match status" value="1"/>
</dbReference>
<comment type="catalytic activity">
    <reaction evidence="1 18">
        <text>7-phospho-2-dehydro-3-deoxy-D-arabino-heptonate = 3-dehydroquinate + phosphate</text>
        <dbReference type="Rhea" id="RHEA:21968"/>
        <dbReference type="ChEBI" id="CHEBI:32364"/>
        <dbReference type="ChEBI" id="CHEBI:43474"/>
        <dbReference type="ChEBI" id="CHEBI:58394"/>
        <dbReference type="EC" id="4.2.3.4"/>
    </reaction>
</comment>
<comment type="caution">
    <text evidence="18">Lacks conserved residue(s) required for the propagation of feature annotation.</text>
</comment>
<dbReference type="InterPro" id="IPR030960">
    <property type="entry name" value="DHQS/DOIS_N"/>
</dbReference>
<keyword evidence="9 18" id="KW-0963">Cytoplasm</keyword>
<evidence type="ECO:0000256" key="14">
    <source>
        <dbReference type="ARBA" id="ARBA00023027"/>
    </source>
</evidence>
<dbReference type="OrthoDB" id="9806583at2"/>
<dbReference type="GO" id="GO:0000166">
    <property type="term" value="F:nucleotide binding"/>
    <property type="evidence" value="ECO:0007669"/>
    <property type="project" value="UniProtKB-KW"/>
</dbReference>
<dbReference type="GO" id="GO:0009423">
    <property type="term" value="P:chorismate biosynthetic process"/>
    <property type="evidence" value="ECO:0007669"/>
    <property type="project" value="UniProtKB-UniRule"/>
</dbReference>
<evidence type="ECO:0000256" key="7">
    <source>
        <dbReference type="ARBA" id="ARBA00013031"/>
    </source>
</evidence>
<dbReference type="Proteomes" id="UP000070394">
    <property type="component" value="Unassembled WGS sequence"/>
</dbReference>
<keyword evidence="22" id="KW-1185">Reference proteome</keyword>
<dbReference type="NCBIfam" id="TIGR01357">
    <property type="entry name" value="aroB"/>
    <property type="match status" value="1"/>
</dbReference>
<feature type="binding site" evidence="18">
    <location>
        <position position="153"/>
    </location>
    <ligand>
        <name>NAD(+)</name>
        <dbReference type="ChEBI" id="CHEBI:57540"/>
    </ligand>
</feature>
<dbReference type="PATRIC" id="fig|467210.3.peg.2559"/>
<feature type="domain" description="3-dehydroquinate synthase N-terminal" evidence="19">
    <location>
        <begin position="71"/>
        <end position="181"/>
    </location>
</feature>
<gene>
    <name evidence="18" type="primary">aroB</name>
    <name evidence="21" type="ORF">HMPREF1866_02584</name>
</gene>
<keyword evidence="16 18" id="KW-0456">Lyase</keyword>
<dbReference type="AlphaFoldDB" id="A0A133ZDI7"/>
<evidence type="ECO:0000256" key="13">
    <source>
        <dbReference type="ARBA" id="ARBA00022833"/>
    </source>
</evidence>